<feature type="transmembrane region" description="Helical" evidence="5">
    <location>
        <begin position="1492"/>
        <end position="1511"/>
    </location>
</feature>
<keyword evidence="3" id="KW-0175">Coiled coil</keyword>
<dbReference type="GO" id="GO:0005525">
    <property type="term" value="F:GTP binding"/>
    <property type="evidence" value="ECO:0007669"/>
    <property type="project" value="UniProtKB-KW"/>
</dbReference>
<evidence type="ECO:0000256" key="4">
    <source>
        <dbReference type="SAM" id="MobiDB-lite"/>
    </source>
</evidence>
<dbReference type="Pfam" id="PF00041">
    <property type="entry name" value="fn3"/>
    <property type="match status" value="1"/>
</dbReference>
<protein>
    <recommendedName>
        <fullName evidence="6">Fibronectin type-III domain-containing protein</fullName>
    </recommendedName>
</protein>
<gene>
    <name evidence="7" type="ORF">DGAL_LOCUS466</name>
</gene>
<keyword evidence="5" id="KW-0812">Transmembrane</keyword>
<feature type="region of interest" description="Disordered" evidence="4">
    <location>
        <begin position="698"/>
        <end position="728"/>
    </location>
</feature>
<feature type="coiled-coil region" evidence="3">
    <location>
        <begin position="1230"/>
        <end position="1278"/>
    </location>
</feature>
<dbReference type="Proteomes" id="UP000789390">
    <property type="component" value="Unassembled WGS sequence"/>
</dbReference>
<keyword evidence="8" id="KW-1185">Reference proteome</keyword>
<evidence type="ECO:0000256" key="2">
    <source>
        <dbReference type="ARBA" id="ARBA00022741"/>
    </source>
</evidence>
<dbReference type="InterPro" id="IPR036116">
    <property type="entry name" value="FN3_sf"/>
</dbReference>
<dbReference type="InterPro" id="IPR006703">
    <property type="entry name" value="G_AIG1"/>
</dbReference>
<evidence type="ECO:0000313" key="7">
    <source>
        <dbReference type="EMBL" id="CAH0098413.1"/>
    </source>
</evidence>
<dbReference type="PROSITE" id="PS50853">
    <property type="entry name" value="FN3"/>
    <property type="match status" value="1"/>
</dbReference>
<evidence type="ECO:0000259" key="6">
    <source>
        <dbReference type="PROSITE" id="PS50853"/>
    </source>
</evidence>
<sequence>MPDPDCVKMMALGRQFAIGTLYNYVEDRIVPNIRLWDPDDTTKSVVVKTEIKKTVEVRSMTPEQTSGDDDNVDDEVESEHWLSDLGMDNHTAMSLMTGMLRPSGGAWQYAANWVNWKAETIGAEVAVHCCCSSKKVSAVDSKNQLEIICHRDKLIKSQATHVVVGITYGLEAFCVFSPQQQKQQMPNTKTGDEEAVERMQNYARLFADRLLDDVDRLEPDQDQEGDEEDGGRCFIPLDLQCTLYSDLFEVKGGGQSWTSKPVGEQYEACRTILAHQVKKTIPLKVLLYPLHKLMPDNGGKIRIPRNIRDVSDNLGFRCQILWNRLQRIRWDTDSLIGDLCNCHCIPLTTYRRIKDFGELITKFVGVLLKAMAEWTVSIRRGEDLEEERMTKAIKTMETQSPFLPKELNCWLNHQKQQIKTLKMLSQLPGTRLMSGVEHFKKEVKNGIDGSYAVVIHLPILDELSDLLIYEMKRYVEVFNQTPSSNWTNWTRDGKGQQMTSSSTSSSNCRRIYFAAQEFSNWVTKHNSDITNVRYILFYDERIGAGVGEILPFTRLYDCGTGATLSSNFIIPKAPGPITVEKNYRGVITLSWTTEEVVDQPNFLLQYRSINRSGDKWDSIQHNSTTITISYLQSEESYVFRVAAVTLGGKSPFSPVTCEVTIDPVCPPPTGLQCRYATDTSINIFWDHSFNSGNFLNVEEEEEENDESDNDYEDENYDNYDEHDGSNYDDDEYCDNHEVEIKITSYSIDCWMDGSRHESTFIQRSTTEKTITLEPLVSDTVYYVQVRAVCTDATGSTFYSPASDILEIKTQREAERAALIVRRVSKKCPAGTGIDVYGLPLKKQHRGDQTQGVGHYVFGERTYSALIGKRRQRTILMLGATGSGKSTLINAMVNYMMGVEWDDDFRFKLIDEPADKSQAHSQTDLVTTYDLYEMKGSRLNYSLTVVDTPGFGDTRGLEKDKKIMQQIQDYFQCRHGIQQLEAVCFVVQSSLPRLTATQQYIFDSILSIFGQDIKDNIRLMVTFADNALPPVLGAVKEAGIPSPMDPTTGLPLHHKFNNSIFFTSNKGDRQTNDFNRTYFEMAVEGFDKFFNDLSVMEAKSLTLTREVLEERKRLEALVEGLQLRTQIKLTRIDEFQQIKKILTDNKDQIEANKNFEFEVEFLIPKSTDISGTGQFTTNCQKCRTTCHFPCRQAHDEDKHRCSVMNSSGHCMICKCHWKEHFNQKYRYEMVKEKVQRSSDAIRQQYQGAKDEAVTNEQLLNRIQKEIDEYEAQLMELMQDTYPCIQRLDEIALRPHPFSAPAYIDLMIAAEKQEHRTGYQQRIATLQKLRQMAEITAKLIQDQSAQGRCPQFSDIWTPISLFVDLFGWPVTLLILAGLTALDISLFYDSPVILPCALRLFLWSTADAWAVLNFVLRMRVLLKLVADGWTYLCDYLRRIFDVPWSFFLLCILTFQIIISQTEEFLIFFTLAVLTNLIARIISYVLGLITTRTMKLNCRVISSGLALIGLVGFFVNRSVRSVHIVHIVHCD</sequence>
<keyword evidence="2" id="KW-0547">Nucleotide-binding</keyword>
<accession>A0A8J2R9Y7</accession>
<evidence type="ECO:0000313" key="8">
    <source>
        <dbReference type="Proteomes" id="UP000789390"/>
    </source>
</evidence>
<dbReference type="Gene3D" id="3.40.50.300">
    <property type="entry name" value="P-loop containing nucleotide triphosphate hydrolases"/>
    <property type="match status" value="1"/>
</dbReference>
<dbReference type="PANTHER" id="PTHR31594:SF14">
    <property type="entry name" value="FIBRONECTIN TYPE-III DOMAIN-CONTAINING PROTEIN"/>
    <property type="match status" value="1"/>
</dbReference>
<evidence type="ECO:0000256" key="3">
    <source>
        <dbReference type="SAM" id="Coils"/>
    </source>
</evidence>
<feature type="transmembrane region" description="Helical" evidence="5">
    <location>
        <begin position="1405"/>
        <end position="1423"/>
    </location>
</feature>
<evidence type="ECO:0000256" key="5">
    <source>
        <dbReference type="SAM" id="Phobius"/>
    </source>
</evidence>
<feature type="compositionally biased region" description="Acidic residues" evidence="4">
    <location>
        <begin position="698"/>
        <end position="718"/>
    </location>
</feature>
<organism evidence="7 8">
    <name type="scientific">Daphnia galeata</name>
    <dbReference type="NCBI Taxonomy" id="27404"/>
    <lineage>
        <taxon>Eukaryota</taxon>
        <taxon>Metazoa</taxon>
        <taxon>Ecdysozoa</taxon>
        <taxon>Arthropoda</taxon>
        <taxon>Crustacea</taxon>
        <taxon>Branchiopoda</taxon>
        <taxon>Diplostraca</taxon>
        <taxon>Cladocera</taxon>
        <taxon>Anomopoda</taxon>
        <taxon>Daphniidae</taxon>
        <taxon>Daphnia</taxon>
    </lineage>
</organism>
<dbReference type="Pfam" id="PF04548">
    <property type="entry name" value="AIG1"/>
    <property type="match status" value="1"/>
</dbReference>
<dbReference type="SMART" id="SM00060">
    <property type="entry name" value="FN3"/>
    <property type="match status" value="2"/>
</dbReference>
<keyword evidence="5" id="KW-0472">Membrane</keyword>
<dbReference type="CDD" id="cd00882">
    <property type="entry name" value="Ras_like_GTPase"/>
    <property type="match status" value="1"/>
</dbReference>
<feature type="domain" description="Fibronectin type-III" evidence="6">
    <location>
        <begin position="573"/>
        <end position="664"/>
    </location>
</feature>
<dbReference type="InterPro" id="IPR027417">
    <property type="entry name" value="P-loop_NTPase"/>
</dbReference>
<dbReference type="SUPFAM" id="SSF49265">
    <property type="entry name" value="Fibronectin type III"/>
    <property type="match status" value="2"/>
</dbReference>
<dbReference type="CDD" id="cd00063">
    <property type="entry name" value="FN3"/>
    <property type="match status" value="2"/>
</dbReference>
<dbReference type="EMBL" id="CAKKLH010000002">
    <property type="protein sequence ID" value="CAH0098413.1"/>
    <property type="molecule type" value="Genomic_DNA"/>
</dbReference>
<feature type="transmembrane region" description="Helical" evidence="5">
    <location>
        <begin position="1435"/>
        <end position="1455"/>
    </location>
</feature>
<feature type="transmembrane region" description="Helical" evidence="5">
    <location>
        <begin position="1461"/>
        <end position="1485"/>
    </location>
</feature>
<dbReference type="FunFam" id="3.40.50.300:FF:002209">
    <property type="entry name" value="Uncharacterized protein"/>
    <property type="match status" value="1"/>
</dbReference>
<keyword evidence="5" id="KW-1133">Transmembrane helix</keyword>
<name>A0A8J2R9Y7_9CRUS</name>
<reference evidence="7" key="1">
    <citation type="submission" date="2021-11" db="EMBL/GenBank/DDBJ databases">
        <authorList>
            <person name="Schell T."/>
        </authorList>
    </citation>
    <scope>NUCLEOTIDE SEQUENCE</scope>
    <source>
        <strain evidence="7">M5</strain>
    </source>
</reference>
<dbReference type="OrthoDB" id="8954335at2759"/>
<evidence type="ECO:0000256" key="1">
    <source>
        <dbReference type="ARBA" id="ARBA00008535"/>
    </source>
</evidence>
<comment type="similarity">
    <text evidence="1">Belongs to the TRAFAC class TrmE-Era-EngA-EngB-Septin-like GTPase superfamily. AIG1/Toc34/Toc159-like paraseptin GTPase family. IAN subfamily.</text>
</comment>
<dbReference type="InterPro" id="IPR013783">
    <property type="entry name" value="Ig-like_fold"/>
</dbReference>
<dbReference type="PANTHER" id="PTHR31594">
    <property type="entry name" value="AIG1-TYPE G DOMAIN-CONTAINING PROTEIN"/>
    <property type="match status" value="1"/>
</dbReference>
<dbReference type="InterPro" id="IPR052090">
    <property type="entry name" value="Cytolytic_pore-forming_toxin"/>
</dbReference>
<comment type="caution">
    <text evidence="7">The sequence shown here is derived from an EMBL/GenBank/DDBJ whole genome shotgun (WGS) entry which is preliminary data.</text>
</comment>
<dbReference type="Gene3D" id="2.60.40.10">
    <property type="entry name" value="Immunoglobulins"/>
    <property type="match status" value="2"/>
</dbReference>
<dbReference type="InterPro" id="IPR003961">
    <property type="entry name" value="FN3_dom"/>
</dbReference>
<proteinExistence type="inferred from homology"/>
<dbReference type="SUPFAM" id="SSF52540">
    <property type="entry name" value="P-loop containing nucleoside triphosphate hydrolases"/>
    <property type="match status" value="1"/>
</dbReference>
<feature type="coiled-coil region" evidence="3">
    <location>
        <begin position="1103"/>
        <end position="1151"/>
    </location>
</feature>
<feature type="transmembrane region" description="Helical" evidence="5">
    <location>
        <begin position="1353"/>
        <end position="1376"/>
    </location>
</feature>